<dbReference type="EMBL" id="RHHN01000027">
    <property type="protein sequence ID" value="RNB56692.1"/>
    <property type="molecule type" value="Genomic_DNA"/>
</dbReference>
<keyword evidence="5" id="KW-1185">Reference proteome</keyword>
<dbReference type="OrthoDB" id="2475258at2"/>
<dbReference type="RefSeq" id="WP_026557257.1">
    <property type="nucleotide sequence ID" value="NZ_BJOD01000022.1"/>
</dbReference>
<reference evidence="3 4" key="1">
    <citation type="submission" date="2018-10" db="EMBL/GenBank/DDBJ databases">
        <title>Phylogenomics of Brevibacillus.</title>
        <authorList>
            <person name="Dunlap C."/>
        </authorList>
    </citation>
    <scope>NUCLEOTIDE SEQUENCE [LARGE SCALE GENOMIC DNA]</scope>
    <source>
        <strain evidence="3 4">NRRL NRS 1219</strain>
    </source>
</reference>
<dbReference type="EMBL" id="BJOD01000022">
    <property type="protein sequence ID" value="GED26364.1"/>
    <property type="molecule type" value="Genomic_DNA"/>
</dbReference>
<keyword evidence="1" id="KW-0472">Membrane</keyword>
<dbReference type="Proteomes" id="UP000276178">
    <property type="component" value="Unassembled WGS sequence"/>
</dbReference>
<keyword evidence="1" id="KW-1133">Transmembrane helix</keyword>
<evidence type="ECO:0000313" key="5">
    <source>
        <dbReference type="Proteomes" id="UP000317180"/>
    </source>
</evidence>
<organism evidence="3 4">
    <name type="scientific">Brevibacillus agri</name>
    <dbReference type="NCBI Taxonomy" id="51101"/>
    <lineage>
        <taxon>Bacteria</taxon>
        <taxon>Bacillati</taxon>
        <taxon>Bacillota</taxon>
        <taxon>Bacilli</taxon>
        <taxon>Bacillales</taxon>
        <taxon>Paenibacillaceae</taxon>
        <taxon>Brevibacillus</taxon>
    </lineage>
</organism>
<sequence length="68" mass="8037">MLDFGAVALEWNTMLVQLIVFLPVLLFYAFVIYAIGKTLSFMKTKIQLDRERNQKLDELLESQRRTQK</sequence>
<dbReference type="AlphaFoldDB" id="A0A3M8B037"/>
<name>A0A3M8B037_9BACL</name>
<accession>A0A3M8B037</accession>
<protein>
    <recommendedName>
        <fullName evidence="6">DUF4083 domain-containing protein</fullName>
    </recommendedName>
</protein>
<gene>
    <name evidence="2" type="ORF">BAG01nite_24660</name>
    <name evidence="3" type="ORF">EB820_08530</name>
</gene>
<evidence type="ECO:0000256" key="1">
    <source>
        <dbReference type="SAM" id="Phobius"/>
    </source>
</evidence>
<dbReference type="GeneID" id="82811484"/>
<dbReference type="Proteomes" id="UP000317180">
    <property type="component" value="Unassembled WGS sequence"/>
</dbReference>
<proteinExistence type="predicted"/>
<evidence type="ECO:0000313" key="2">
    <source>
        <dbReference type="EMBL" id="GED26364.1"/>
    </source>
</evidence>
<comment type="caution">
    <text evidence="3">The sequence shown here is derived from an EMBL/GenBank/DDBJ whole genome shotgun (WGS) entry which is preliminary data.</text>
</comment>
<evidence type="ECO:0000313" key="3">
    <source>
        <dbReference type="EMBL" id="RNB56692.1"/>
    </source>
</evidence>
<keyword evidence="1" id="KW-0812">Transmembrane</keyword>
<evidence type="ECO:0008006" key="6">
    <source>
        <dbReference type="Google" id="ProtNLM"/>
    </source>
</evidence>
<evidence type="ECO:0000313" key="4">
    <source>
        <dbReference type="Proteomes" id="UP000276178"/>
    </source>
</evidence>
<reference evidence="2 5" key="2">
    <citation type="submission" date="2019-06" db="EMBL/GenBank/DDBJ databases">
        <title>Whole genome shotgun sequence of Brevibacillus agri NBRC 15538.</title>
        <authorList>
            <person name="Hosoyama A."/>
            <person name="Uohara A."/>
            <person name="Ohji S."/>
            <person name="Ichikawa N."/>
        </authorList>
    </citation>
    <scope>NUCLEOTIDE SEQUENCE [LARGE SCALE GENOMIC DNA]</scope>
    <source>
        <strain evidence="2 5">NBRC 15538</strain>
    </source>
</reference>
<feature type="transmembrane region" description="Helical" evidence="1">
    <location>
        <begin position="14"/>
        <end position="35"/>
    </location>
</feature>